<proteinExistence type="predicted"/>
<dbReference type="InterPro" id="IPR027417">
    <property type="entry name" value="P-loop_NTPase"/>
</dbReference>
<name>C9YDR8_CURXX</name>
<dbReference type="InterPro" id="IPR003593">
    <property type="entry name" value="AAA+_ATPase"/>
</dbReference>
<dbReference type="PANTHER" id="PTHR45772:SF2">
    <property type="entry name" value="ABC TRANSPORTER ATP-BINDING PROTEIN"/>
    <property type="match status" value="1"/>
</dbReference>
<evidence type="ECO:0000313" key="6">
    <source>
        <dbReference type="EMBL" id="CBA31461.1"/>
    </source>
</evidence>
<sequence length="290" mass="30888">MAAGLGRHVAGRRVAGTARLGQLAQRVDAESGMNTGATPLLQIDTLVKRFGALTATDRASLQVHKGEVHALIGPNGAGKTTLIHQISGALQPDSGRLLLNGADITRLPMHARVKRGLARSYQITNVFLRLSVQDNLALALQAVAGSSMRFWRPVHTETQRMQAAADVAARVGLQAQLQRTAGALSHAEQRQLEVGLALASRPQLLVLDEPLAGMGPDESQRMVALLQSLRAETTLLLVEHDMDAVFQLADTISVLVAGRVIASGQPDAIRQSADVKRAYLGDEALPEARP</sequence>
<dbReference type="GO" id="GO:0005886">
    <property type="term" value="C:plasma membrane"/>
    <property type="evidence" value="ECO:0007669"/>
    <property type="project" value="TreeGrafter"/>
</dbReference>
<keyword evidence="3" id="KW-0547">Nucleotide-binding</keyword>
<evidence type="ECO:0000256" key="2">
    <source>
        <dbReference type="ARBA" id="ARBA00022475"/>
    </source>
</evidence>
<evidence type="ECO:0000259" key="5">
    <source>
        <dbReference type="PROSITE" id="PS50893"/>
    </source>
</evidence>
<dbReference type="Pfam" id="PF12399">
    <property type="entry name" value="BCA_ABC_TP_C"/>
    <property type="match status" value="1"/>
</dbReference>
<dbReference type="InterPro" id="IPR051120">
    <property type="entry name" value="ABC_AA/LPS_Transport"/>
</dbReference>
<dbReference type="PROSITE" id="PS50893">
    <property type="entry name" value="ABC_TRANSPORTER_2"/>
    <property type="match status" value="1"/>
</dbReference>
<evidence type="ECO:0000256" key="1">
    <source>
        <dbReference type="ARBA" id="ARBA00022448"/>
    </source>
</evidence>
<organism evidence="6">
    <name type="scientific">Curvibacter symbiont subsp. Hydra magnipapillata</name>
    <dbReference type="NCBI Taxonomy" id="667019"/>
    <lineage>
        <taxon>Bacteria</taxon>
        <taxon>Pseudomonadati</taxon>
        <taxon>Pseudomonadota</taxon>
        <taxon>Betaproteobacteria</taxon>
        <taxon>Burkholderiales</taxon>
        <taxon>Comamonadaceae</taxon>
        <taxon>Curvibacter</taxon>
    </lineage>
</organism>
<gene>
    <name evidence="6" type="ORF">Csp_F37650</name>
</gene>
<keyword evidence="2" id="KW-1003">Cell membrane</keyword>
<dbReference type="SUPFAM" id="SSF52540">
    <property type="entry name" value="P-loop containing nucleoside triphosphate hydrolases"/>
    <property type="match status" value="1"/>
</dbReference>
<dbReference type="GO" id="GO:0005524">
    <property type="term" value="F:ATP binding"/>
    <property type="evidence" value="ECO:0007669"/>
    <property type="project" value="UniProtKB-KW"/>
</dbReference>
<reference evidence="6" key="1">
    <citation type="journal article" date="2010" name="Nature">
        <title>The Dynamic genome of Hydra.</title>
        <authorList>
            <person name="Chapman J.A."/>
            <person name="Kirkness E.F."/>
            <person name="Simakov O."/>
            <person name="Hampson S.E."/>
            <person name="Mitros T."/>
            <person name="Weinmaier T."/>
            <person name="Rattei T."/>
            <person name="Balasubramanian P.G."/>
            <person name="Borman J."/>
            <person name="Busam D."/>
            <person name="Disbennett K."/>
            <person name="Pfannkoch C."/>
            <person name="Sumin N."/>
            <person name="Sutton G."/>
            <person name="Viswanathan L."/>
            <person name="Walenz B."/>
            <person name="Goodstein D.M."/>
            <person name="Hellsten U."/>
            <person name="Kawashima T."/>
            <person name="Prochnik S.E."/>
            <person name="Putnam N.H."/>
            <person name="Shu S."/>
            <person name="Blumberg B."/>
            <person name="Dana C.E."/>
            <person name="Gee L."/>
            <person name="Kibler D.F."/>
            <person name="Law L."/>
            <person name="Lindgens D."/>
            <person name="Martinez D.E."/>
            <person name="Peng J."/>
            <person name="Wigge P.A."/>
            <person name="Bertulat B."/>
            <person name="Guder C."/>
            <person name="Nakamura Y."/>
            <person name="Ozbek S."/>
            <person name="Watanabe H."/>
            <person name="Khalturin K."/>
            <person name="Hemmrich G."/>
            <person name="Franke A."/>
            <person name="Augustin R."/>
            <person name="Fraune S."/>
            <person name="Hayakawa E."/>
            <person name="Hayakawa S."/>
            <person name="Hirose M."/>
            <person name="Hwang J."/>
            <person name="Ikeo K."/>
            <person name="Nishimiya-Fujisawa C."/>
            <person name="Ogura A."/>
            <person name="Takahashi T."/>
            <person name="Steinmetz P.R."/>
            <person name="Zhang X."/>
            <person name="Aufschnaiter R."/>
            <person name="Eder M.K."/>
            <person name="Gorny A.K."/>
            <person name="Salvenmoser W."/>
            <person name="Heimberg A.M."/>
            <person name="Wheeler B.M."/>
            <person name="Peterson K.J."/>
            <person name="Boettger A."/>
            <person name="Tischler P."/>
            <person name="Wolf A."/>
            <person name="Gojobori T."/>
            <person name="Remington K.A."/>
            <person name="Strausberg R.L."/>
            <person name="Venter J."/>
            <person name="Technau U."/>
            <person name="Hobmayer B."/>
            <person name="Bosch T.C."/>
            <person name="Holstein T.W."/>
            <person name="Fujisawa T."/>
            <person name="Bode H.R."/>
            <person name="David C.N."/>
            <person name="Rokhsar D.S."/>
            <person name="Steele R.E."/>
        </authorList>
    </citation>
    <scope>NUCLEOTIDE SEQUENCE</scope>
</reference>
<feature type="domain" description="ABC transporter" evidence="5">
    <location>
        <begin position="41"/>
        <end position="282"/>
    </location>
</feature>
<dbReference type="EMBL" id="FN543106">
    <property type="protein sequence ID" value="CBA31461.1"/>
    <property type="molecule type" value="Genomic_DNA"/>
</dbReference>
<dbReference type="PANTHER" id="PTHR45772">
    <property type="entry name" value="CONSERVED COMPONENT OF ABC TRANSPORTER FOR NATURAL AMINO ACIDS-RELATED"/>
    <property type="match status" value="1"/>
</dbReference>
<dbReference type="AlphaFoldDB" id="C9YDR8"/>
<dbReference type="SMART" id="SM00382">
    <property type="entry name" value="AAA"/>
    <property type="match status" value="1"/>
</dbReference>
<protein>
    <recommendedName>
        <fullName evidence="5">ABC transporter domain-containing protein</fullName>
    </recommendedName>
</protein>
<keyword evidence="1" id="KW-0813">Transport</keyword>
<dbReference type="GO" id="GO:0016887">
    <property type="term" value="F:ATP hydrolysis activity"/>
    <property type="evidence" value="ECO:0007669"/>
    <property type="project" value="InterPro"/>
</dbReference>
<keyword evidence="2" id="KW-0472">Membrane</keyword>
<dbReference type="CDD" id="cd03219">
    <property type="entry name" value="ABC_Mj1267_LivG_branched"/>
    <property type="match status" value="1"/>
</dbReference>
<dbReference type="InterPro" id="IPR032823">
    <property type="entry name" value="BCA_ABC_TP_C"/>
</dbReference>
<dbReference type="Gene3D" id="3.40.50.300">
    <property type="entry name" value="P-loop containing nucleotide triphosphate hydrolases"/>
    <property type="match status" value="1"/>
</dbReference>
<dbReference type="InterPro" id="IPR003439">
    <property type="entry name" value="ABC_transporter-like_ATP-bd"/>
</dbReference>
<accession>C9YDR8</accession>
<evidence type="ECO:0000256" key="3">
    <source>
        <dbReference type="ARBA" id="ARBA00022741"/>
    </source>
</evidence>
<keyword evidence="4" id="KW-0067">ATP-binding</keyword>
<evidence type="ECO:0000256" key="4">
    <source>
        <dbReference type="ARBA" id="ARBA00022840"/>
    </source>
</evidence>
<dbReference type="Pfam" id="PF00005">
    <property type="entry name" value="ABC_tran"/>
    <property type="match status" value="1"/>
</dbReference>